<evidence type="ECO:0000256" key="1">
    <source>
        <dbReference type="ARBA" id="ARBA00004651"/>
    </source>
</evidence>
<comment type="similarity">
    <text evidence="7">Belongs to the major facilitator superfamily. Drug:H(+) antiporter-3 (DHA3) (TC 2.A.1.21) family.</text>
</comment>
<feature type="transmembrane region" description="Helical" evidence="9">
    <location>
        <begin position="294"/>
        <end position="325"/>
    </location>
</feature>
<feature type="transmembrane region" description="Helical" evidence="9">
    <location>
        <begin position="54"/>
        <end position="76"/>
    </location>
</feature>
<evidence type="ECO:0000256" key="9">
    <source>
        <dbReference type="SAM" id="Phobius"/>
    </source>
</evidence>
<feature type="transmembrane region" description="Helical" evidence="9">
    <location>
        <begin position="21"/>
        <end position="42"/>
    </location>
</feature>
<dbReference type="GO" id="GO:0005886">
    <property type="term" value="C:plasma membrane"/>
    <property type="evidence" value="ECO:0007669"/>
    <property type="project" value="UniProtKB-SubCell"/>
</dbReference>
<dbReference type="Pfam" id="PF07690">
    <property type="entry name" value="MFS_1"/>
    <property type="match status" value="1"/>
</dbReference>
<feature type="domain" description="Major facilitator superfamily (MFS) profile" evidence="10">
    <location>
        <begin position="18"/>
        <end position="404"/>
    </location>
</feature>
<keyword evidence="3" id="KW-1003">Cell membrane</keyword>
<evidence type="ECO:0000259" key="10">
    <source>
        <dbReference type="PROSITE" id="PS50850"/>
    </source>
</evidence>
<evidence type="ECO:0000313" key="11">
    <source>
        <dbReference type="EMBL" id="SJL85129.1"/>
    </source>
</evidence>
<gene>
    <name evidence="11" type="primary">entS</name>
    <name evidence="11" type="ORF">VPAL9027_03152</name>
</gene>
<dbReference type="InterPro" id="IPR036259">
    <property type="entry name" value="MFS_trans_sf"/>
</dbReference>
<feature type="transmembrane region" description="Helical" evidence="9">
    <location>
        <begin position="96"/>
        <end position="116"/>
    </location>
</feature>
<dbReference type="OrthoDB" id="7283966at2"/>
<dbReference type="STRING" id="1918946.VPAL9027_03152"/>
<dbReference type="PROSITE" id="PS50850">
    <property type="entry name" value="MFS"/>
    <property type="match status" value="1"/>
</dbReference>
<dbReference type="GO" id="GO:0022857">
    <property type="term" value="F:transmembrane transporter activity"/>
    <property type="evidence" value="ECO:0007669"/>
    <property type="project" value="InterPro"/>
</dbReference>
<reference evidence="11 12" key="1">
    <citation type="submission" date="2017-02" db="EMBL/GenBank/DDBJ databases">
        <authorList>
            <person name="Peterson S.W."/>
        </authorList>
    </citation>
    <scope>NUCLEOTIDE SEQUENCE [LARGE SCALE GENOMIC DNA]</scope>
    <source>
        <strain evidence="11 12">CECT 9027</strain>
    </source>
</reference>
<feature type="transmembrane region" description="Helical" evidence="9">
    <location>
        <begin position="374"/>
        <end position="399"/>
    </location>
</feature>
<feature type="transmembrane region" description="Helical" evidence="9">
    <location>
        <begin position="147"/>
        <end position="171"/>
    </location>
</feature>
<evidence type="ECO:0000256" key="6">
    <source>
        <dbReference type="ARBA" id="ARBA00023136"/>
    </source>
</evidence>
<dbReference type="PANTHER" id="PTHR23513:SF9">
    <property type="entry name" value="ENTEROBACTIN EXPORTER ENTS"/>
    <property type="match status" value="1"/>
</dbReference>
<dbReference type="CDD" id="cd06173">
    <property type="entry name" value="MFS_MefA_like"/>
    <property type="match status" value="1"/>
</dbReference>
<protein>
    <recommendedName>
        <fullName evidence="8">Multidrug efflux pump Tap</fullName>
    </recommendedName>
</protein>
<keyword evidence="5 9" id="KW-1133">Transmembrane helix</keyword>
<evidence type="ECO:0000256" key="8">
    <source>
        <dbReference type="ARBA" id="ARBA00040914"/>
    </source>
</evidence>
<dbReference type="RefSeq" id="WP_077315521.1">
    <property type="nucleotide sequence ID" value="NZ_AP024887.1"/>
</dbReference>
<dbReference type="PANTHER" id="PTHR23513">
    <property type="entry name" value="INTEGRAL MEMBRANE EFFLUX PROTEIN-RELATED"/>
    <property type="match status" value="1"/>
</dbReference>
<dbReference type="NCBIfam" id="NF007792">
    <property type="entry name" value="PRK10489.1"/>
    <property type="match status" value="1"/>
</dbReference>
<evidence type="ECO:0000256" key="5">
    <source>
        <dbReference type="ARBA" id="ARBA00022989"/>
    </source>
</evidence>
<feature type="transmembrane region" description="Helical" evidence="9">
    <location>
        <begin position="122"/>
        <end position="140"/>
    </location>
</feature>
<dbReference type="Gene3D" id="1.20.1250.20">
    <property type="entry name" value="MFS general substrate transporter like domains"/>
    <property type="match status" value="1"/>
</dbReference>
<evidence type="ECO:0000256" key="2">
    <source>
        <dbReference type="ARBA" id="ARBA00022448"/>
    </source>
</evidence>
<keyword evidence="6 9" id="KW-0472">Membrane</keyword>
<keyword evidence="2" id="KW-0813">Transport</keyword>
<keyword evidence="12" id="KW-1185">Reference proteome</keyword>
<dbReference type="InterPro" id="IPR011701">
    <property type="entry name" value="MFS"/>
</dbReference>
<keyword evidence="4 9" id="KW-0812">Transmembrane</keyword>
<dbReference type="InterPro" id="IPR020846">
    <property type="entry name" value="MFS_dom"/>
</dbReference>
<name>A0A1R4B890_9VIBR</name>
<evidence type="ECO:0000256" key="7">
    <source>
        <dbReference type="ARBA" id="ARBA00038075"/>
    </source>
</evidence>
<accession>A0A1R4B890</accession>
<sequence>MKKPSFLVDFSLLRQNRDFRMVFIARLVSVLGLGMMTVAVPVQVHLLTGSTLQVGVIMALDGIGMFIGLLLGGVLADRYDRKKLIIFARGTCGLGFVALALNSVVASPSLVALYLLSAWDGFFGALGMTALMACMPVIVGRENVPSAAALSMLTVRMGMVLSPAIGGFVIAAGEVSWNYGLAALGTLATLIPLLQLPSMRAEHPRNESPLQALGEGVSFLFNHRLVGSVVALGTLETLATAVKVIFPALALVTFGGTAADAGLMYAAMPLGAMVGALTSGWLQTTRKPGWVMILSTLGTFLCITAIGLAAHYLLLLFVLVIYGYLGSVTSIIQYSLVQGHTPNHLLGRVSSLWTAQDVTGDSIGALGMGALGKVFAPVASAMIFGLGALGLGTVMAVGFKSLRQARLFDPDLMPEENKEDKSTVTA</sequence>
<feature type="transmembrane region" description="Helical" evidence="9">
    <location>
        <begin position="225"/>
        <end position="250"/>
    </location>
</feature>
<dbReference type="AlphaFoldDB" id="A0A1R4B890"/>
<evidence type="ECO:0000256" key="4">
    <source>
        <dbReference type="ARBA" id="ARBA00022692"/>
    </source>
</evidence>
<dbReference type="SUPFAM" id="SSF103473">
    <property type="entry name" value="MFS general substrate transporter"/>
    <property type="match status" value="1"/>
</dbReference>
<dbReference type="EMBL" id="FUFT01000009">
    <property type="protein sequence ID" value="SJL85129.1"/>
    <property type="molecule type" value="Genomic_DNA"/>
</dbReference>
<evidence type="ECO:0000313" key="12">
    <source>
        <dbReference type="Proteomes" id="UP000189475"/>
    </source>
</evidence>
<feature type="transmembrane region" description="Helical" evidence="9">
    <location>
        <begin position="262"/>
        <end position="282"/>
    </location>
</feature>
<evidence type="ECO:0000256" key="3">
    <source>
        <dbReference type="ARBA" id="ARBA00022475"/>
    </source>
</evidence>
<comment type="subcellular location">
    <subcellularLocation>
        <location evidence="1">Cell membrane</location>
        <topology evidence="1">Multi-pass membrane protein</topology>
    </subcellularLocation>
</comment>
<proteinExistence type="inferred from homology"/>
<dbReference type="Proteomes" id="UP000189475">
    <property type="component" value="Unassembled WGS sequence"/>
</dbReference>
<organism evidence="11 12">
    <name type="scientific">Vibrio palustris</name>
    <dbReference type="NCBI Taxonomy" id="1918946"/>
    <lineage>
        <taxon>Bacteria</taxon>
        <taxon>Pseudomonadati</taxon>
        <taxon>Pseudomonadota</taxon>
        <taxon>Gammaproteobacteria</taxon>
        <taxon>Vibrionales</taxon>
        <taxon>Vibrionaceae</taxon>
        <taxon>Vibrio</taxon>
    </lineage>
</organism>